<name>A0A5C5XL93_9PLAN</name>
<accession>A0A5C5XL93</accession>
<proteinExistence type="predicted"/>
<feature type="region of interest" description="Disordered" evidence="1">
    <location>
        <begin position="1"/>
        <end position="30"/>
    </location>
</feature>
<evidence type="ECO:0000313" key="2">
    <source>
        <dbReference type="EMBL" id="TWT63947.1"/>
    </source>
</evidence>
<protein>
    <submittedName>
        <fullName evidence="2">Uncharacterized protein</fullName>
    </submittedName>
</protein>
<dbReference type="EMBL" id="SJPG01000001">
    <property type="protein sequence ID" value="TWT63947.1"/>
    <property type="molecule type" value="Genomic_DNA"/>
</dbReference>
<gene>
    <name evidence="2" type="ORF">Pan54_47070</name>
</gene>
<organism evidence="2 3">
    <name type="scientific">Rubinisphaera italica</name>
    <dbReference type="NCBI Taxonomy" id="2527969"/>
    <lineage>
        <taxon>Bacteria</taxon>
        <taxon>Pseudomonadati</taxon>
        <taxon>Planctomycetota</taxon>
        <taxon>Planctomycetia</taxon>
        <taxon>Planctomycetales</taxon>
        <taxon>Planctomycetaceae</taxon>
        <taxon>Rubinisphaera</taxon>
    </lineage>
</organism>
<comment type="caution">
    <text evidence="2">The sequence shown here is derived from an EMBL/GenBank/DDBJ whole genome shotgun (WGS) entry which is preliminary data.</text>
</comment>
<reference evidence="2 3" key="1">
    <citation type="submission" date="2019-02" db="EMBL/GenBank/DDBJ databases">
        <title>Deep-cultivation of Planctomycetes and their phenomic and genomic characterization uncovers novel biology.</title>
        <authorList>
            <person name="Wiegand S."/>
            <person name="Jogler M."/>
            <person name="Boedeker C."/>
            <person name="Pinto D."/>
            <person name="Vollmers J."/>
            <person name="Rivas-Marin E."/>
            <person name="Kohn T."/>
            <person name="Peeters S.H."/>
            <person name="Heuer A."/>
            <person name="Rast P."/>
            <person name="Oberbeckmann S."/>
            <person name="Bunk B."/>
            <person name="Jeske O."/>
            <person name="Meyerdierks A."/>
            <person name="Storesund J.E."/>
            <person name="Kallscheuer N."/>
            <person name="Luecker S."/>
            <person name="Lage O.M."/>
            <person name="Pohl T."/>
            <person name="Merkel B.J."/>
            <person name="Hornburger P."/>
            <person name="Mueller R.-W."/>
            <person name="Bruemmer F."/>
            <person name="Labrenz M."/>
            <person name="Spormann A.M."/>
            <person name="Op Den Camp H."/>
            <person name="Overmann J."/>
            <person name="Amann R."/>
            <person name="Jetten M.S.M."/>
            <person name="Mascher T."/>
            <person name="Medema M.H."/>
            <person name="Devos D.P."/>
            <person name="Kaster A.-K."/>
            <person name="Ovreas L."/>
            <person name="Rohde M."/>
            <person name="Galperin M.Y."/>
            <person name="Jogler C."/>
        </authorList>
    </citation>
    <scope>NUCLEOTIDE SEQUENCE [LARGE SCALE GENOMIC DNA]</scope>
    <source>
        <strain evidence="2 3">Pan54</strain>
    </source>
</reference>
<sequence length="30" mass="3224">MGGGGALEEKPPENSRGLPQAERPRHPELI</sequence>
<keyword evidence="3" id="KW-1185">Reference proteome</keyword>
<dbReference type="Proteomes" id="UP000316095">
    <property type="component" value="Unassembled WGS sequence"/>
</dbReference>
<dbReference type="AlphaFoldDB" id="A0A5C5XL93"/>
<evidence type="ECO:0000256" key="1">
    <source>
        <dbReference type="SAM" id="MobiDB-lite"/>
    </source>
</evidence>
<evidence type="ECO:0000313" key="3">
    <source>
        <dbReference type="Proteomes" id="UP000316095"/>
    </source>
</evidence>